<accession>A0A4V1RN83</accession>
<comment type="caution">
    <text evidence="1">The sequence shown here is derived from an EMBL/GenBank/DDBJ whole genome shotgun (WGS) entry which is preliminary data.</text>
</comment>
<dbReference type="AlphaFoldDB" id="A0A4V1RN83"/>
<dbReference type="CDD" id="cd03062">
    <property type="entry name" value="TRX_Fd_Sucrase"/>
    <property type="match status" value="1"/>
</dbReference>
<evidence type="ECO:0000313" key="1">
    <source>
        <dbReference type="EMBL" id="RYC04957.1"/>
    </source>
</evidence>
<keyword evidence="2" id="KW-1185">Reference proteome</keyword>
<name>A0A4V1RN83_9ACTN</name>
<dbReference type="RefSeq" id="WP_129452979.1">
    <property type="nucleotide sequence ID" value="NZ_JACXYX010000003.1"/>
</dbReference>
<protein>
    <submittedName>
        <fullName evidence="1">Sucrase ferredoxin</fullName>
    </submittedName>
</protein>
<dbReference type="SUPFAM" id="SSF52833">
    <property type="entry name" value="Thioredoxin-like"/>
    <property type="match status" value="1"/>
</dbReference>
<dbReference type="Pfam" id="PF06999">
    <property type="entry name" value="Suc_Fer-like"/>
    <property type="match status" value="1"/>
</dbReference>
<dbReference type="EMBL" id="SDWU01000001">
    <property type="protein sequence ID" value="RYC04957.1"/>
    <property type="molecule type" value="Genomic_DNA"/>
</dbReference>
<dbReference type="OrthoDB" id="3399139at2"/>
<proteinExistence type="predicted"/>
<reference evidence="1 2" key="1">
    <citation type="submission" date="2019-01" db="EMBL/GenBank/DDBJ databases">
        <title>Novel species of Nocardioides.</title>
        <authorList>
            <person name="Liu Q."/>
            <person name="Xin Y.-H."/>
        </authorList>
    </citation>
    <scope>NUCLEOTIDE SEQUENCE [LARGE SCALE GENOMIC DNA]</scope>
    <source>
        <strain evidence="1 2">CGMCC 4.6875</strain>
    </source>
</reference>
<sequence>MTGFRCAVASRERGDELAGTASTVRSFLLVEHAGPWGADALRDARLPEGLGEHLREASRRNRVRVLLVRRPGRRATGGPVRVVAARAAGPGSWLESASLDGLADVRSLDLAALGAGRSLGLDRSTASLLAVCTHGRHDACCTELGRPVALALADGPHGDATWETSHVGGDRFAGNLVVLPRGLYYGGLDPDSARAVADATAVGQVLLEHFRGRSDLPMAAQAADVALRREHRLTGLDDVQVRGVRVDGDLTAVRCEVRGLGVRDVVVRRVPGEDAHQLTCSARRASTIPRHEVVEVGEVNPDGS</sequence>
<dbReference type="Proteomes" id="UP000293291">
    <property type="component" value="Unassembled WGS sequence"/>
</dbReference>
<evidence type="ECO:0000313" key="2">
    <source>
        <dbReference type="Proteomes" id="UP000293291"/>
    </source>
</evidence>
<organism evidence="1 2">
    <name type="scientific">Nocardioides ganghwensis</name>
    <dbReference type="NCBI Taxonomy" id="252230"/>
    <lineage>
        <taxon>Bacteria</taxon>
        <taxon>Bacillati</taxon>
        <taxon>Actinomycetota</taxon>
        <taxon>Actinomycetes</taxon>
        <taxon>Propionibacteriales</taxon>
        <taxon>Nocardioidaceae</taxon>
        <taxon>Nocardioides</taxon>
    </lineage>
</organism>
<dbReference type="InterPro" id="IPR009737">
    <property type="entry name" value="Aim32/Apd1-like"/>
</dbReference>
<gene>
    <name evidence="1" type="ORF">EUA07_00170</name>
</gene>
<dbReference type="InterPro" id="IPR036249">
    <property type="entry name" value="Thioredoxin-like_sf"/>
</dbReference>